<dbReference type="EMBL" id="FQVG01000024">
    <property type="protein sequence ID" value="SHE93526.1"/>
    <property type="molecule type" value="Genomic_DNA"/>
</dbReference>
<gene>
    <name evidence="4" type="ORF">SAMN02746091_01431</name>
</gene>
<proteinExistence type="inferred from homology"/>
<dbReference type="InterPro" id="IPR043129">
    <property type="entry name" value="ATPase_NBD"/>
</dbReference>
<dbReference type="GO" id="GO:0016301">
    <property type="term" value="F:kinase activity"/>
    <property type="evidence" value="ECO:0007669"/>
    <property type="project" value="UniProtKB-KW"/>
</dbReference>
<evidence type="ECO:0000313" key="4">
    <source>
        <dbReference type="EMBL" id="SHE93526.1"/>
    </source>
</evidence>
<dbReference type="Proteomes" id="UP000184423">
    <property type="component" value="Unassembled WGS sequence"/>
</dbReference>
<dbReference type="InterPro" id="IPR000600">
    <property type="entry name" value="ROK"/>
</dbReference>
<keyword evidence="5" id="KW-1185">Reference proteome</keyword>
<reference evidence="5" key="1">
    <citation type="submission" date="2016-11" db="EMBL/GenBank/DDBJ databases">
        <authorList>
            <person name="Varghese N."/>
            <person name="Submissions S."/>
        </authorList>
    </citation>
    <scope>NUCLEOTIDE SEQUENCE [LARGE SCALE GENOMIC DNA]</scope>
    <source>
        <strain evidence="5">DSM 10124</strain>
    </source>
</reference>
<evidence type="ECO:0000256" key="2">
    <source>
        <dbReference type="ARBA" id="ARBA00006479"/>
    </source>
</evidence>
<keyword evidence="4" id="KW-0808">Transferase</keyword>
<dbReference type="AlphaFoldDB" id="A0A1M4XJG2"/>
<keyword evidence="4" id="KW-0418">Kinase</keyword>
<accession>A0A1M4XJG2</accession>
<evidence type="ECO:0000313" key="5">
    <source>
        <dbReference type="Proteomes" id="UP000184423"/>
    </source>
</evidence>
<dbReference type="SUPFAM" id="SSF53067">
    <property type="entry name" value="Actin-like ATPase domain"/>
    <property type="match status" value="1"/>
</dbReference>
<comment type="similarity">
    <text evidence="2">Belongs to the ROK (NagC/XylR) family.</text>
</comment>
<sequence>MDIKGRNMESIKIINRGEILKILYNNGQMSRKKIAELIGLTSAAITVNVKEMIEEGLIVETGEVEDTKRAGRKEINIDINYKYKYVIGVCIEQPDIIITLGRLNLDIVDVYRVPVQKGVGYRKVIEIIKDGISIILNRNSIERKDILGVGVGVIGEVDSTLGVSKNSFGIIEKNVPIKEELEKRLNMKVYIDNNVRTLALGEILSSKDNSNNESLLFIKYGFGVGSAIIIDNKIYSGNNNKAGEIGHTIVYPDGLECRCGKQGCLETIASMWAVGDRLQKIYSKDNTPILYEITSGNINDINKDTVLMAYELKDDLVVEIVDEALYYFCLSLENYISLLDPSRIILYGSMFEKDIIIEKIKNIFVEKIKDDAVIEKLQRSQNNGQLEKIGPISIVVDRFISNGGYL</sequence>
<dbReference type="Gene3D" id="1.10.10.10">
    <property type="entry name" value="Winged helix-like DNA-binding domain superfamily/Winged helix DNA-binding domain"/>
    <property type="match status" value="1"/>
</dbReference>
<dbReference type="InterPro" id="IPR036388">
    <property type="entry name" value="WH-like_DNA-bd_sf"/>
</dbReference>
<protein>
    <submittedName>
        <fullName evidence="4">Sugar kinase of the NBD/HSP70 family, may contain an N-terminal HTH domain</fullName>
    </submittedName>
</protein>
<dbReference type="InterPro" id="IPR036390">
    <property type="entry name" value="WH_DNA-bd_sf"/>
</dbReference>
<dbReference type="RefSeq" id="WP_073248700.1">
    <property type="nucleotide sequence ID" value="NZ_FQVG01000024.1"/>
</dbReference>
<dbReference type="PANTHER" id="PTHR18964:SF149">
    <property type="entry name" value="BIFUNCTIONAL UDP-N-ACETYLGLUCOSAMINE 2-EPIMERASE_N-ACETYLMANNOSAMINE KINASE"/>
    <property type="match status" value="1"/>
</dbReference>
<name>A0A1M4XJG2_9CLOT</name>
<evidence type="ECO:0000256" key="1">
    <source>
        <dbReference type="ARBA" id="ARBA00002486"/>
    </source>
</evidence>
<dbReference type="PANTHER" id="PTHR18964">
    <property type="entry name" value="ROK (REPRESSOR, ORF, KINASE) FAMILY"/>
    <property type="match status" value="1"/>
</dbReference>
<dbReference type="Pfam" id="PF00480">
    <property type="entry name" value="ROK"/>
    <property type="match status" value="1"/>
</dbReference>
<dbReference type="GO" id="GO:0042732">
    <property type="term" value="P:D-xylose metabolic process"/>
    <property type="evidence" value="ECO:0007669"/>
    <property type="project" value="UniProtKB-KW"/>
</dbReference>
<dbReference type="Pfam" id="PF13412">
    <property type="entry name" value="HTH_24"/>
    <property type="match status" value="1"/>
</dbReference>
<evidence type="ECO:0000256" key="3">
    <source>
        <dbReference type="ARBA" id="ARBA00022629"/>
    </source>
</evidence>
<dbReference type="SUPFAM" id="SSF46785">
    <property type="entry name" value="Winged helix' DNA-binding domain"/>
    <property type="match status" value="1"/>
</dbReference>
<comment type="function">
    <text evidence="1">Transcriptional repressor of xylose-utilizing enzymes.</text>
</comment>
<dbReference type="Gene3D" id="3.30.420.40">
    <property type="match status" value="2"/>
</dbReference>
<organism evidence="4 5">
    <name type="scientific">Caloramator proteoclasticus DSM 10124</name>
    <dbReference type="NCBI Taxonomy" id="1121262"/>
    <lineage>
        <taxon>Bacteria</taxon>
        <taxon>Bacillati</taxon>
        <taxon>Bacillota</taxon>
        <taxon>Clostridia</taxon>
        <taxon>Eubacteriales</taxon>
        <taxon>Clostridiaceae</taxon>
        <taxon>Caloramator</taxon>
    </lineage>
</organism>
<keyword evidence="3" id="KW-0119">Carbohydrate metabolism</keyword>
<keyword evidence="3" id="KW-0859">Xylose metabolism</keyword>